<feature type="repeat" description="ANK" evidence="3">
    <location>
        <begin position="301"/>
        <end position="333"/>
    </location>
</feature>
<keyword evidence="1" id="KW-0677">Repeat</keyword>
<evidence type="ECO:0000259" key="4">
    <source>
        <dbReference type="Pfam" id="PF17111"/>
    </source>
</evidence>
<protein>
    <recommendedName>
        <fullName evidence="4">Azaphilone pigments biosynthesis cluster protein L N-terminal domain-containing protein</fullName>
    </recommendedName>
</protein>
<dbReference type="InterPro" id="IPR036770">
    <property type="entry name" value="Ankyrin_rpt-contain_sf"/>
</dbReference>
<evidence type="ECO:0000313" key="6">
    <source>
        <dbReference type="Proteomes" id="UP000297716"/>
    </source>
</evidence>
<proteinExistence type="predicted"/>
<keyword evidence="6" id="KW-1185">Reference proteome</keyword>
<keyword evidence="2 3" id="KW-0040">ANK repeat</keyword>
<evidence type="ECO:0000313" key="5">
    <source>
        <dbReference type="EMBL" id="TGJ87592.1"/>
    </source>
</evidence>
<dbReference type="PANTHER" id="PTHR24171:SF9">
    <property type="entry name" value="ANKYRIN REPEAT DOMAIN-CONTAINING PROTEIN 39"/>
    <property type="match status" value="1"/>
</dbReference>
<name>A0A4Z0ZFG1_9PEZI</name>
<evidence type="ECO:0000256" key="1">
    <source>
        <dbReference type="ARBA" id="ARBA00022737"/>
    </source>
</evidence>
<dbReference type="STRING" id="37992.A0A4Z0ZFG1"/>
<dbReference type="Pfam" id="PF12796">
    <property type="entry name" value="Ank_2"/>
    <property type="match status" value="2"/>
</dbReference>
<dbReference type="SMART" id="SM00248">
    <property type="entry name" value="ANK"/>
    <property type="match status" value="6"/>
</dbReference>
<dbReference type="OrthoDB" id="426293at2759"/>
<feature type="repeat" description="ANK" evidence="3">
    <location>
        <begin position="477"/>
        <end position="511"/>
    </location>
</feature>
<dbReference type="Proteomes" id="UP000297716">
    <property type="component" value="Unassembled WGS sequence"/>
</dbReference>
<dbReference type="SUPFAM" id="SSF48403">
    <property type="entry name" value="Ankyrin repeat"/>
    <property type="match status" value="1"/>
</dbReference>
<reference evidence="5 6" key="1">
    <citation type="submission" date="2019-03" db="EMBL/GenBank/DDBJ databases">
        <title>Draft genome sequence of Xylaria hypoxylon DSM 108379, a ubiquitous saprotrophic-parasitic fungi on hardwood.</title>
        <authorList>
            <person name="Buettner E."/>
            <person name="Leonhardt S."/>
            <person name="Gebauer A.M."/>
            <person name="Liers C."/>
            <person name="Hofrichter M."/>
            <person name="Kellner H."/>
        </authorList>
    </citation>
    <scope>NUCLEOTIDE SEQUENCE [LARGE SCALE GENOMIC DNA]</scope>
    <source>
        <strain evidence="5 6">DSM 108379</strain>
    </source>
</reference>
<dbReference type="PROSITE" id="PS50088">
    <property type="entry name" value="ANK_REPEAT"/>
    <property type="match status" value="3"/>
</dbReference>
<dbReference type="PROSITE" id="PS50297">
    <property type="entry name" value="ANK_REP_REGION"/>
    <property type="match status" value="3"/>
</dbReference>
<dbReference type="InterPro" id="IPR002110">
    <property type="entry name" value="Ankyrin_rpt"/>
</dbReference>
<dbReference type="PRINTS" id="PR01415">
    <property type="entry name" value="ANKYRIN"/>
</dbReference>
<dbReference type="Gene3D" id="1.25.40.20">
    <property type="entry name" value="Ankyrin repeat-containing domain"/>
    <property type="match status" value="1"/>
</dbReference>
<dbReference type="AlphaFoldDB" id="A0A4Z0ZFG1"/>
<dbReference type="Pfam" id="PF17111">
    <property type="entry name" value="PigL_N"/>
    <property type="match status" value="1"/>
</dbReference>
<evidence type="ECO:0000256" key="3">
    <source>
        <dbReference type="PROSITE-ProRule" id="PRU00023"/>
    </source>
</evidence>
<dbReference type="Pfam" id="PF00023">
    <property type="entry name" value="Ank"/>
    <property type="match status" value="1"/>
</dbReference>
<feature type="repeat" description="ANK" evidence="3">
    <location>
        <begin position="408"/>
        <end position="440"/>
    </location>
</feature>
<gene>
    <name evidence="5" type="ORF">E0Z10_g1213</name>
</gene>
<accession>A0A4Z0ZFG1</accession>
<feature type="domain" description="Azaphilone pigments biosynthesis cluster protein L N-terminal" evidence="4">
    <location>
        <begin position="1"/>
        <end position="104"/>
    </location>
</feature>
<dbReference type="InterPro" id="IPR031348">
    <property type="entry name" value="PigL_N"/>
</dbReference>
<organism evidence="5 6">
    <name type="scientific">Xylaria hypoxylon</name>
    <dbReference type="NCBI Taxonomy" id="37992"/>
    <lineage>
        <taxon>Eukaryota</taxon>
        <taxon>Fungi</taxon>
        <taxon>Dikarya</taxon>
        <taxon>Ascomycota</taxon>
        <taxon>Pezizomycotina</taxon>
        <taxon>Sordariomycetes</taxon>
        <taxon>Xylariomycetidae</taxon>
        <taxon>Xylariales</taxon>
        <taxon>Xylariaceae</taxon>
        <taxon>Xylaria</taxon>
    </lineage>
</organism>
<dbReference type="PANTHER" id="PTHR24171">
    <property type="entry name" value="ANKYRIN REPEAT DOMAIN-CONTAINING PROTEIN 39-RELATED"/>
    <property type="match status" value="1"/>
</dbReference>
<evidence type="ECO:0000256" key="2">
    <source>
        <dbReference type="ARBA" id="ARBA00023043"/>
    </source>
</evidence>
<comment type="caution">
    <text evidence="5">The sequence shown here is derived from an EMBL/GenBank/DDBJ whole genome shotgun (WGS) entry which is preliminary data.</text>
</comment>
<sequence length="651" mass="71980">MDPLSLTASIIAVVTAAGQISKGLRSLYELRHAPQEVVELANEVNELQALLCLVQRATGNVSTSDLAPEDQLILKRLLDSAKEPLEELDGLIAVCIRKADTSNVGSGTCSNISFTAWIRSRRSVALAALSNIRGQAENRLIVNIHDLVVNQAKEPETPARTKEEHPSGLGHHLGYVSTEKLDGTISAQNTGLVLKNSLSSPAEAIETEPVLVAENEVTLHGGSIPNRPSLRRIGMYTTTKLLVPTHLSFSPVDVKQGLNAYHGIRKLYHEAWLHIQRHEAAELRKLLRQRVVYVDDLSDDDGTPLLTYALKFRSYDIVELLLQYGANLDLVDPRGISARAHAQSTLLIDRPIQRPPWSAHIGFNIDEVGVHNDLRFTPLHYIVIGLEKADLRQQLRLNGVHMDSADAFGRSPLHWAAITGNISAIEALIEHGASTTCVDKQQMTPLHAVYLAPSSSQAQCGRLLVASGADVDALDVWNRTPIRIAAGFNNTSLEFLDMLVQKGADVNHRDSYGQSALLKSIQGRKEVTQLLIHHGADTDARDKYGNTPVLEAIYRDKPEKLQALLEHGSRIDEPFELKPGRSARSGPIHLLDYVAWYGGTAVMKVIEEMPDCRYHLSYPRDSVEAFRDFRLANGRKAEEKECEAFRRILSR</sequence>
<dbReference type="EMBL" id="SKBN01000012">
    <property type="protein sequence ID" value="TGJ87592.1"/>
    <property type="molecule type" value="Genomic_DNA"/>
</dbReference>